<gene>
    <name evidence="2" type="ORF">D5R40_34400</name>
</gene>
<keyword evidence="3" id="KW-1185">Reference proteome</keyword>
<dbReference type="Proteomes" id="UP000269154">
    <property type="component" value="Unassembled WGS sequence"/>
</dbReference>
<sequence>MRSEEQEEPLQRKCSSCGSEEGPFVQRALLVSPELTCKACRDIPEVQRKDQIMGASPAGNAAPPIV</sequence>
<name>A0A3N6NEP4_9CYAN</name>
<feature type="region of interest" description="Disordered" evidence="1">
    <location>
        <begin position="1"/>
        <end position="20"/>
    </location>
</feature>
<organism evidence="2 3">
    <name type="scientific">Okeania hirsuta</name>
    <dbReference type="NCBI Taxonomy" id="1458930"/>
    <lineage>
        <taxon>Bacteria</taxon>
        <taxon>Bacillati</taxon>
        <taxon>Cyanobacteriota</taxon>
        <taxon>Cyanophyceae</taxon>
        <taxon>Oscillatoriophycideae</taxon>
        <taxon>Oscillatoriales</taxon>
        <taxon>Microcoleaceae</taxon>
        <taxon>Okeania</taxon>
    </lineage>
</organism>
<reference evidence="2 3" key="1">
    <citation type="journal article" date="2018" name="ACS Chem. Biol.">
        <title>Ketoreductase domain dysfunction expands chemodiversity: malyngamide biosynthesis in the cyanobacterium Okeania hirsuta.</title>
        <authorList>
            <person name="Moss N.A."/>
            <person name="Leao T."/>
            <person name="Rankin M."/>
            <person name="McCullough T.M."/>
            <person name="Qu P."/>
            <person name="Korobeynikov A."/>
            <person name="Smith J.L."/>
            <person name="Gerwick L."/>
            <person name="Gerwick W.H."/>
        </authorList>
    </citation>
    <scope>NUCLEOTIDE SEQUENCE [LARGE SCALE GENOMIC DNA]</scope>
    <source>
        <strain evidence="2 3">PAB10Feb10-1</strain>
    </source>
</reference>
<evidence type="ECO:0000313" key="3">
    <source>
        <dbReference type="Proteomes" id="UP000269154"/>
    </source>
</evidence>
<feature type="non-terminal residue" evidence="2">
    <location>
        <position position="66"/>
    </location>
</feature>
<dbReference type="RefSeq" id="WP_205127861.1">
    <property type="nucleotide sequence ID" value="NZ_CAWOLW010000563.1"/>
</dbReference>
<accession>A0A3N6NEP4</accession>
<evidence type="ECO:0000313" key="2">
    <source>
        <dbReference type="EMBL" id="RQH14299.1"/>
    </source>
</evidence>
<comment type="caution">
    <text evidence="2">The sequence shown here is derived from an EMBL/GenBank/DDBJ whole genome shotgun (WGS) entry which is preliminary data.</text>
</comment>
<proteinExistence type="predicted"/>
<protein>
    <submittedName>
        <fullName evidence="2">Uncharacterized protein</fullName>
    </submittedName>
</protein>
<dbReference type="EMBL" id="RCBY01000605">
    <property type="protein sequence ID" value="RQH14299.1"/>
    <property type="molecule type" value="Genomic_DNA"/>
</dbReference>
<evidence type="ECO:0000256" key="1">
    <source>
        <dbReference type="SAM" id="MobiDB-lite"/>
    </source>
</evidence>
<dbReference type="AlphaFoldDB" id="A0A3N6NEP4"/>